<dbReference type="KEGG" id="euz:DVS28_a1270"/>
<keyword evidence="1" id="KW-0677">Repeat</keyword>
<reference evidence="6 7" key="1">
    <citation type="submission" date="2018-09" db="EMBL/GenBank/DDBJ databases">
        <title>Complete genome sequence of Euzebya sp. DY32-46 isolated from seawater of Pacific Ocean.</title>
        <authorList>
            <person name="Xu L."/>
            <person name="Wu Y.-H."/>
            <person name="Xu X.-W."/>
        </authorList>
    </citation>
    <scope>NUCLEOTIDE SEQUENCE [LARGE SCALE GENOMIC DNA]</scope>
    <source>
        <strain evidence="6 7">DY32-46</strain>
    </source>
</reference>
<dbReference type="FunFam" id="3.40.50.300:FF:000011">
    <property type="entry name" value="Putative ABC transporter ATP-binding component"/>
    <property type="match status" value="1"/>
</dbReference>
<dbReference type="InterPro" id="IPR017871">
    <property type="entry name" value="ABC_transporter-like_CS"/>
</dbReference>
<evidence type="ECO:0000256" key="1">
    <source>
        <dbReference type="ARBA" id="ARBA00022737"/>
    </source>
</evidence>
<feature type="compositionally biased region" description="Basic and acidic residues" evidence="4">
    <location>
        <begin position="288"/>
        <end position="298"/>
    </location>
</feature>
<dbReference type="PANTHER" id="PTHR19211:SF123">
    <property type="entry name" value="ABC TRANSPORTER"/>
    <property type="match status" value="1"/>
</dbReference>
<dbReference type="SUPFAM" id="SSF52540">
    <property type="entry name" value="P-loop containing nucleoside triphosphate hydrolases"/>
    <property type="match status" value="2"/>
</dbReference>
<accession>A0A346XUS3</accession>
<dbReference type="EMBL" id="CP031165">
    <property type="protein sequence ID" value="AXV05970.1"/>
    <property type="molecule type" value="Genomic_DNA"/>
</dbReference>
<evidence type="ECO:0000259" key="5">
    <source>
        <dbReference type="PROSITE" id="PS50893"/>
    </source>
</evidence>
<evidence type="ECO:0000313" key="6">
    <source>
        <dbReference type="EMBL" id="AXV05970.1"/>
    </source>
</evidence>
<name>A0A346XUS3_9ACTN</name>
<dbReference type="InterPro" id="IPR003439">
    <property type="entry name" value="ABC_transporter-like_ATP-bd"/>
</dbReference>
<keyword evidence="7" id="KW-1185">Reference proteome</keyword>
<feature type="domain" description="ABC transporter" evidence="5">
    <location>
        <begin position="347"/>
        <end position="549"/>
    </location>
</feature>
<evidence type="ECO:0000256" key="4">
    <source>
        <dbReference type="SAM" id="MobiDB-lite"/>
    </source>
</evidence>
<evidence type="ECO:0000256" key="2">
    <source>
        <dbReference type="ARBA" id="ARBA00022741"/>
    </source>
</evidence>
<dbReference type="InterPro" id="IPR027417">
    <property type="entry name" value="P-loop_NTPase"/>
</dbReference>
<dbReference type="OrthoDB" id="5592724at2"/>
<dbReference type="GO" id="GO:0005524">
    <property type="term" value="F:ATP binding"/>
    <property type="evidence" value="ECO:0007669"/>
    <property type="project" value="UniProtKB-KW"/>
</dbReference>
<dbReference type="InterPro" id="IPR003593">
    <property type="entry name" value="AAA+_ATPase"/>
</dbReference>
<proteinExistence type="predicted"/>
<gene>
    <name evidence="6" type="ORF">DVS28_a1270</name>
</gene>
<dbReference type="RefSeq" id="WP_114590691.1">
    <property type="nucleotide sequence ID" value="NZ_CP031165.1"/>
</dbReference>
<dbReference type="PROSITE" id="PS50893">
    <property type="entry name" value="ABC_TRANSPORTER_2"/>
    <property type="match status" value="2"/>
</dbReference>
<keyword evidence="3 6" id="KW-0067">ATP-binding</keyword>
<dbReference type="PANTHER" id="PTHR19211">
    <property type="entry name" value="ATP-BINDING TRANSPORT PROTEIN-RELATED"/>
    <property type="match status" value="1"/>
</dbReference>
<dbReference type="Gene3D" id="3.40.50.300">
    <property type="entry name" value="P-loop containing nucleotide triphosphate hydrolases"/>
    <property type="match status" value="2"/>
</dbReference>
<evidence type="ECO:0000313" key="7">
    <source>
        <dbReference type="Proteomes" id="UP000264006"/>
    </source>
</evidence>
<dbReference type="AlphaFoldDB" id="A0A346XUS3"/>
<dbReference type="Pfam" id="PF00005">
    <property type="entry name" value="ABC_tran"/>
    <property type="match status" value="2"/>
</dbReference>
<evidence type="ECO:0000256" key="3">
    <source>
        <dbReference type="ARBA" id="ARBA00022840"/>
    </source>
</evidence>
<feature type="region of interest" description="Disordered" evidence="4">
    <location>
        <begin position="278"/>
        <end position="298"/>
    </location>
</feature>
<protein>
    <submittedName>
        <fullName evidence="6">Putative ABC transporter ATP-binding protein</fullName>
    </submittedName>
</protein>
<dbReference type="GO" id="GO:0016887">
    <property type="term" value="F:ATP hydrolysis activity"/>
    <property type="evidence" value="ECO:0007669"/>
    <property type="project" value="InterPro"/>
</dbReference>
<dbReference type="Proteomes" id="UP000264006">
    <property type="component" value="Chromosome"/>
</dbReference>
<feature type="domain" description="ABC transporter" evidence="5">
    <location>
        <begin position="4"/>
        <end position="261"/>
    </location>
</feature>
<keyword evidence="2" id="KW-0547">Nucleotide-binding</keyword>
<organism evidence="6 7">
    <name type="scientific">Euzebya pacifica</name>
    <dbReference type="NCBI Taxonomy" id="1608957"/>
    <lineage>
        <taxon>Bacteria</taxon>
        <taxon>Bacillati</taxon>
        <taxon>Actinomycetota</taxon>
        <taxon>Nitriliruptoria</taxon>
        <taxon>Euzebyales</taxon>
    </lineage>
</organism>
<dbReference type="InterPro" id="IPR050611">
    <property type="entry name" value="ABCF"/>
</dbReference>
<dbReference type="PROSITE" id="PS00211">
    <property type="entry name" value="ABC_TRANSPORTER_1"/>
    <property type="match status" value="2"/>
</dbReference>
<dbReference type="SMART" id="SM00382">
    <property type="entry name" value="AAA"/>
    <property type="match status" value="2"/>
</dbReference>
<sequence>MSQVVAEGIRVAFGGQDVLHGVDLTVGPGSTIGLVGPNGAGKSTLLRVLAGLLEPEAGTVTRTGTVGLLAQEHDRRADETTAGMLARRTGVTAAEHDLERATAALADGTDPDGDAYDDALQTWMAVGADDFSARVEQTLTEVGLPLRLLDAPTAGLSGGQIAKASLAAILLSRFDVLLLDEPTNDLDLDGLDRLEAFVAGYRGGIAVVSHDREFLSRTISDVLELDPVNATWSTFAGGWDAYLAEREVARRRMREAYEASEERRSALVGQVQGAKEQSVRGALRAKKKPPDPDRAAKGARIEAATSGAKKVRALESRLAQLDRSMANEGVAEPRKEWELRLELPSAPRSGDVVAQLRDVTITRGSFTFGPVTLDLAQGDRVRVVGPNGAGKSTLLGLLLGHLQPGGGTATLGSRVVVGELDQARGALASNETVVDLLVSHSGMEPVEARTLLAKFGLKGPRASRAAADLSPGERTRAVLAMLMSRGTNLLVLDEPTNHLDMPAIEQLEDALASYDGTLLLVSHDRRLLDAVTTTRTWSVDDGSVTVTDA</sequence>